<keyword evidence="2" id="KW-1185">Reference proteome</keyword>
<sequence length="131" mass="15047">MEYTQLGCSPMPRKEQKYSASAANLSCFANSLSISVREFHVFFGKDSPLAELFASHPDRDIVKVALEKRDLTWVYRVIWIDASEDSSPYDVDDPIRFFTAQRFNQLIFDTCEIKHNASINFMGGVVIDYKH</sequence>
<organism evidence="1 2">
    <name type="scientific">Pseudomonas phage Psa21</name>
    <dbReference type="NCBI Taxonomy" id="2530023"/>
    <lineage>
        <taxon>Viruses</taxon>
        <taxon>Duplodnaviria</taxon>
        <taxon>Heunggongvirae</taxon>
        <taxon>Uroviricota</taxon>
        <taxon>Caudoviricetes</taxon>
        <taxon>Chimalliviridae</taxon>
        <taxon>Tepukevirus</taxon>
        <taxon>Tepukevirus Psa21</taxon>
    </lineage>
</organism>
<reference evidence="1 2" key="1">
    <citation type="submission" date="2019-02" db="EMBL/GenBank/DDBJ databases">
        <authorList>
            <person name="Frampton R.A."/>
            <person name="Wojtus J.K."/>
            <person name="Fineran P.C."/>
            <person name="Hendrickson H.L."/>
        </authorList>
    </citation>
    <scope>NUCLEOTIDE SEQUENCE [LARGE SCALE GENOMIC DNA]</scope>
</reference>
<proteinExistence type="predicted"/>
<name>A0A481W4X8_9CAUD</name>
<accession>A0A481W4X8</accession>
<evidence type="ECO:0000313" key="2">
    <source>
        <dbReference type="Proteomes" id="UP000294134"/>
    </source>
</evidence>
<dbReference type="Proteomes" id="UP000294134">
    <property type="component" value="Segment"/>
</dbReference>
<dbReference type="EMBL" id="MK552327">
    <property type="protein sequence ID" value="QBJ02880.1"/>
    <property type="molecule type" value="Genomic_DNA"/>
</dbReference>
<protein>
    <submittedName>
        <fullName evidence="1">Uncharacterized protein</fullName>
    </submittedName>
</protein>
<gene>
    <name evidence="1" type="ORF">PSA21_354</name>
</gene>
<evidence type="ECO:0000313" key="1">
    <source>
        <dbReference type="EMBL" id="QBJ02880.1"/>
    </source>
</evidence>